<keyword evidence="6" id="KW-1185">Reference proteome</keyword>
<dbReference type="CDD" id="cd00009">
    <property type="entry name" value="AAA"/>
    <property type="match status" value="1"/>
</dbReference>
<organism evidence="5 6">
    <name type="scientific">Fervidobacterium islandicum</name>
    <dbReference type="NCBI Taxonomy" id="2423"/>
    <lineage>
        <taxon>Bacteria</taxon>
        <taxon>Thermotogati</taxon>
        <taxon>Thermotogota</taxon>
        <taxon>Thermotogae</taxon>
        <taxon>Thermotogales</taxon>
        <taxon>Fervidobacteriaceae</taxon>
        <taxon>Fervidobacterium</taxon>
    </lineage>
</organism>
<dbReference type="GO" id="GO:0017116">
    <property type="term" value="F:single-stranded DNA helicase activity"/>
    <property type="evidence" value="ECO:0007669"/>
    <property type="project" value="TreeGrafter"/>
</dbReference>
<dbReference type="GO" id="GO:0008047">
    <property type="term" value="F:enzyme activator activity"/>
    <property type="evidence" value="ECO:0007669"/>
    <property type="project" value="TreeGrafter"/>
</dbReference>
<dbReference type="CDD" id="cd18139">
    <property type="entry name" value="HLD_clamp_RarA"/>
    <property type="match status" value="1"/>
</dbReference>
<evidence type="ECO:0000256" key="2">
    <source>
        <dbReference type="ARBA" id="ARBA00022840"/>
    </source>
</evidence>
<dbReference type="GO" id="GO:0003677">
    <property type="term" value="F:DNA binding"/>
    <property type="evidence" value="ECO:0007669"/>
    <property type="project" value="InterPro"/>
</dbReference>
<dbReference type="Gene3D" id="1.10.8.60">
    <property type="match status" value="1"/>
</dbReference>
<dbReference type="GO" id="GO:0006261">
    <property type="term" value="P:DNA-templated DNA replication"/>
    <property type="evidence" value="ECO:0007669"/>
    <property type="project" value="TreeGrafter"/>
</dbReference>
<dbReference type="GO" id="GO:0000731">
    <property type="term" value="P:DNA synthesis involved in DNA repair"/>
    <property type="evidence" value="ECO:0007669"/>
    <property type="project" value="TreeGrafter"/>
</dbReference>
<evidence type="ECO:0000313" key="5">
    <source>
        <dbReference type="EMBL" id="AMW32232.1"/>
    </source>
</evidence>
<dbReference type="PANTHER" id="PTHR13779:SF7">
    <property type="entry name" value="ATPASE WRNIP1"/>
    <property type="match status" value="1"/>
</dbReference>
<dbReference type="InterPro" id="IPR003593">
    <property type="entry name" value="AAA+_ATPase"/>
</dbReference>
<gene>
    <name evidence="5" type="ORF">NA23_02215</name>
</gene>
<dbReference type="SUPFAM" id="SSF52540">
    <property type="entry name" value="P-loop containing nucleoside triphosphate hydrolases"/>
    <property type="match status" value="1"/>
</dbReference>
<evidence type="ECO:0000256" key="3">
    <source>
        <dbReference type="SAM" id="MobiDB-lite"/>
    </source>
</evidence>
<dbReference type="FunFam" id="1.20.272.10:FF:000001">
    <property type="entry name" value="Putative AAA family ATPase"/>
    <property type="match status" value="1"/>
</dbReference>
<dbReference type="SMART" id="SM00382">
    <property type="entry name" value="AAA"/>
    <property type="match status" value="1"/>
</dbReference>
<feature type="domain" description="AAA+ ATPase" evidence="4">
    <location>
        <begin position="38"/>
        <end position="154"/>
    </location>
</feature>
<dbReference type="GO" id="GO:0005524">
    <property type="term" value="F:ATP binding"/>
    <property type="evidence" value="ECO:0007669"/>
    <property type="project" value="UniProtKB-KW"/>
</dbReference>
<evidence type="ECO:0000259" key="4">
    <source>
        <dbReference type="SMART" id="SM00382"/>
    </source>
</evidence>
<dbReference type="Pfam" id="PF05496">
    <property type="entry name" value="RuvB_N"/>
    <property type="match status" value="1"/>
</dbReference>
<dbReference type="KEGG" id="fia:NA23_02215"/>
<sequence length="425" mass="47814">MSNGLSEILRPKTFEEFVGQEHLLGQGALLRISIEQNQLFSAILAGPPGTGKSSVLQLIRNYTDYEIYQLNAAFTSVEEIKKLEHYAYNVRGIKKILIFIDEIHRFNRKQQDVFLPGVEAGVYVLYGTTTESPEHAINPALLSRCRVLRFRRLSNEDLSKILEKAVNHTGIRVSESSKAYLINSSNGDARFLLNSYELLSNIAKTQGKDVIDDAVLNMYLGEGYTKYTDKEHYNLASAFIKSIRGSDPDAALYYMMRMIEGGEDPRFIARRLVILASEDVGLADPFALVLATATSQAVESVGLPECIINLSECVIYLALAPKSNSSYEAVMKAQQLAQKTMNLPVPRHLLNVENSGYKYPHSYGGFIKQTYMPKQITERIYIPKNIAKEAKLAEVYKKLWKERFPSESQDGKKEVDKGGAQRENF</sequence>
<keyword evidence="2" id="KW-0067">ATP-binding</keyword>
<dbReference type="InterPro" id="IPR008824">
    <property type="entry name" value="RuvB-like_N"/>
</dbReference>
<dbReference type="GO" id="GO:0006310">
    <property type="term" value="P:DNA recombination"/>
    <property type="evidence" value="ECO:0007669"/>
    <property type="project" value="InterPro"/>
</dbReference>
<dbReference type="GO" id="GO:0009378">
    <property type="term" value="F:four-way junction helicase activity"/>
    <property type="evidence" value="ECO:0007669"/>
    <property type="project" value="InterPro"/>
</dbReference>
<dbReference type="InterPro" id="IPR051314">
    <property type="entry name" value="AAA_ATPase_RarA/MGS1/WRNIP1"/>
</dbReference>
<dbReference type="Gene3D" id="3.40.50.300">
    <property type="entry name" value="P-loop containing nucleotide triphosphate hydrolases"/>
    <property type="match status" value="1"/>
</dbReference>
<accession>A0AAI8GCE8</accession>
<dbReference type="AlphaFoldDB" id="A0AAI8GCE8"/>
<dbReference type="SUPFAM" id="SSF48019">
    <property type="entry name" value="post-AAA+ oligomerization domain-like"/>
    <property type="match status" value="1"/>
</dbReference>
<protein>
    <submittedName>
        <fullName evidence="5">Replication-associated recombination protein A</fullName>
    </submittedName>
</protein>
<dbReference type="InterPro" id="IPR008921">
    <property type="entry name" value="DNA_pol3_clamp-load_cplx_C"/>
</dbReference>
<dbReference type="Gene3D" id="1.10.3710.10">
    <property type="entry name" value="DNA polymerase III clamp loader subunits, C-terminal domain"/>
    <property type="match status" value="1"/>
</dbReference>
<evidence type="ECO:0000256" key="1">
    <source>
        <dbReference type="ARBA" id="ARBA00022741"/>
    </source>
</evidence>
<dbReference type="PANTHER" id="PTHR13779">
    <property type="entry name" value="WERNER HELICASE-INTERACTING PROTEIN 1 FAMILY MEMBER"/>
    <property type="match status" value="1"/>
</dbReference>
<dbReference type="Pfam" id="PF16193">
    <property type="entry name" value="AAA_assoc_2"/>
    <property type="match status" value="1"/>
</dbReference>
<keyword evidence="1" id="KW-0547">Nucleotide-binding</keyword>
<dbReference type="InterPro" id="IPR021886">
    <property type="entry name" value="MgsA_C"/>
</dbReference>
<dbReference type="Gene3D" id="1.20.272.10">
    <property type="match status" value="1"/>
</dbReference>
<dbReference type="EMBL" id="CP014334">
    <property type="protein sequence ID" value="AMW32232.1"/>
    <property type="molecule type" value="Genomic_DNA"/>
</dbReference>
<dbReference type="Proteomes" id="UP000093740">
    <property type="component" value="Chromosome"/>
</dbReference>
<dbReference type="InterPro" id="IPR032423">
    <property type="entry name" value="AAA_assoc_2"/>
</dbReference>
<name>A0AAI8GCE8_FERIS</name>
<feature type="region of interest" description="Disordered" evidence="3">
    <location>
        <begin position="405"/>
        <end position="425"/>
    </location>
</feature>
<dbReference type="Pfam" id="PF12002">
    <property type="entry name" value="MgsA_C"/>
    <property type="match status" value="1"/>
</dbReference>
<reference evidence="5 6" key="1">
    <citation type="journal article" date="2015" name="Stand. Genomic Sci.">
        <title>Genome sequence of a native-feather degrading extremely thermophilic Eubacterium, Fervidobacterium islandicum AW-1.</title>
        <authorList>
            <person name="Lee Y.J."/>
            <person name="Jeong H."/>
            <person name="Park G.S."/>
            <person name="Kwak Y."/>
            <person name="Lee S.J."/>
            <person name="Lee S.J."/>
            <person name="Park M.K."/>
            <person name="Kim J.Y."/>
            <person name="Kang H.K."/>
            <person name="Shin J.H."/>
            <person name="Lee D.W."/>
        </authorList>
    </citation>
    <scope>NUCLEOTIDE SEQUENCE [LARGE SCALE GENOMIC DNA]</scope>
    <source>
        <strain evidence="5 6">AW-1</strain>
    </source>
</reference>
<dbReference type="InterPro" id="IPR027417">
    <property type="entry name" value="P-loop_NTPase"/>
</dbReference>
<proteinExistence type="predicted"/>
<dbReference type="RefSeq" id="WP_033191270.1">
    <property type="nucleotide sequence ID" value="NZ_CP014334.2"/>
</dbReference>
<evidence type="ECO:0000313" key="6">
    <source>
        <dbReference type="Proteomes" id="UP000093740"/>
    </source>
</evidence>